<evidence type="ECO:0000313" key="3">
    <source>
        <dbReference type="Proteomes" id="UP000198992"/>
    </source>
</evidence>
<reference evidence="2 3" key="1">
    <citation type="submission" date="2016-10" db="EMBL/GenBank/DDBJ databases">
        <authorList>
            <person name="de Groot N.N."/>
        </authorList>
    </citation>
    <scope>NUCLEOTIDE SEQUENCE [LARGE SCALE GENOMIC DNA]</scope>
    <source>
        <strain evidence="2 3">MT12</strain>
    </source>
</reference>
<dbReference type="AlphaFoldDB" id="A0A1H5JFM4"/>
<name>A0A1H5JFM4_9BRAD</name>
<dbReference type="Proteomes" id="UP000198992">
    <property type="component" value="Unassembled WGS sequence"/>
</dbReference>
<dbReference type="EMBL" id="FNTH01000001">
    <property type="protein sequence ID" value="SEE50478.1"/>
    <property type="molecule type" value="Genomic_DNA"/>
</dbReference>
<feature type="region of interest" description="Disordered" evidence="1">
    <location>
        <begin position="1"/>
        <end position="28"/>
    </location>
</feature>
<evidence type="ECO:0000313" key="2">
    <source>
        <dbReference type="EMBL" id="SEE50478.1"/>
    </source>
</evidence>
<organism evidence="2 3">
    <name type="scientific">Bradyrhizobium erythrophlei</name>
    <dbReference type="NCBI Taxonomy" id="1437360"/>
    <lineage>
        <taxon>Bacteria</taxon>
        <taxon>Pseudomonadati</taxon>
        <taxon>Pseudomonadota</taxon>
        <taxon>Alphaproteobacteria</taxon>
        <taxon>Hyphomicrobiales</taxon>
        <taxon>Nitrobacteraceae</taxon>
        <taxon>Bradyrhizobium</taxon>
    </lineage>
</organism>
<protein>
    <submittedName>
        <fullName evidence="2">Uncharacterized protein</fullName>
    </submittedName>
</protein>
<gene>
    <name evidence="2" type="ORF">SAMN05444164_8378</name>
</gene>
<evidence type="ECO:0000256" key="1">
    <source>
        <dbReference type="SAM" id="MobiDB-lite"/>
    </source>
</evidence>
<proteinExistence type="predicted"/>
<sequence>MGISKRGSRSSALTSKIRPTPDDRPTLRSVPIELAGDWGRMIPASALHVIDRMRNACFDGMRLVSDDQPVHLRVDERPSGGPPAIWLHSKETDLAWIMVNISERDWSRLAYQFGHELGHVTANSWRADAKPGGPSQWLEEALVEAFSLRGLSLLADSWSRDPPFRDDSGFGAAVAVYRQNIVQRYGKLAIQQGNPKEPGTWFRQHRAVLEAEPGLNRFAQVASLSILTEYERAPGAMEALGALNRWPGRSSIPLENYFDAWLGSCRELQAAADLPLRLRILLGLS</sequence>
<accession>A0A1H5JFM4</accession>